<dbReference type="InterPro" id="IPR037914">
    <property type="entry name" value="SpoVT-AbrB_sf"/>
</dbReference>
<dbReference type="SUPFAM" id="SSF89447">
    <property type="entry name" value="AbrB/MazE/MraZ-like"/>
    <property type="match status" value="1"/>
</dbReference>
<dbReference type="PROSITE" id="PS51740">
    <property type="entry name" value="SPOVT_ABRB"/>
    <property type="match status" value="1"/>
</dbReference>
<dbReference type="GO" id="GO:0097351">
    <property type="term" value="F:toxin sequestering activity"/>
    <property type="evidence" value="ECO:0007669"/>
    <property type="project" value="InterPro"/>
</dbReference>
<dbReference type="Pfam" id="PF04014">
    <property type="entry name" value="MazE_antitoxin"/>
    <property type="match status" value="1"/>
</dbReference>
<dbReference type="SMART" id="SM00966">
    <property type="entry name" value="SpoVT_AbrB"/>
    <property type="match status" value="1"/>
</dbReference>
<evidence type="ECO:0000313" key="3">
    <source>
        <dbReference type="EMBL" id="MDP8147711.1"/>
    </source>
</evidence>
<gene>
    <name evidence="3" type="ORF">QJU57_01285</name>
</gene>
<dbReference type="EMBL" id="JASAXT010000002">
    <property type="protein sequence ID" value="MDP8147711.1"/>
    <property type="molecule type" value="Genomic_DNA"/>
</dbReference>
<evidence type="ECO:0000259" key="2">
    <source>
        <dbReference type="PROSITE" id="PS51740"/>
    </source>
</evidence>
<dbReference type="InterPro" id="IPR007159">
    <property type="entry name" value="SpoVT-AbrB_dom"/>
</dbReference>
<reference evidence="3 4" key="1">
    <citation type="journal article" date="2023" name="Front. Microbiol.">
        <title>Phylogeography and host specificity of Pasteurellaceae pathogenic to sea-farmed fish in the north-east Atlantic.</title>
        <authorList>
            <person name="Gulla S."/>
            <person name="Colquhoun D.J."/>
            <person name="Olsen A.B."/>
            <person name="Spilsberg B."/>
            <person name="Lagesen K."/>
            <person name="Aakesson C.P."/>
            <person name="Strom S."/>
            <person name="Manji F."/>
            <person name="Birkbeck T.H."/>
            <person name="Nilsen H.K."/>
        </authorList>
    </citation>
    <scope>NUCLEOTIDE SEQUENCE [LARGE SCALE GENOMIC DNA]</scope>
    <source>
        <strain evidence="3 4">NVIB3131</strain>
    </source>
</reference>
<dbReference type="PANTHER" id="PTHR40516:SF1">
    <property type="entry name" value="ANTITOXIN CHPS-RELATED"/>
    <property type="match status" value="1"/>
</dbReference>
<dbReference type="AlphaFoldDB" id="A0AAW8CE14"/>
<dbReference type="Proteomes" id="UP001226020">
    <property type="component" value="Unassembled WGS sequence"/>
</dbReference>
<evidence type="ECO:0000256" key="1">
    <source>
        <dbReference type="PROSITE-ProRule" id="PRU01076"/>
    </source>
</evidence>
<evidence type="ECO:0000313" key="4">
    <source>
        <dbReference type="Proteomes" id="UP001226020"/>
    </source>
</evidence>
<dbReference type="RefSeq" id="WP_306350814.1">
    <property type="nucleotide sequence ID" value="NZ_JASAWV010000002.1"/>
</dbReference>
<protein>
    <submittedName>
        <fullName evidence="3">AbrB/MazE/SpoVT family DNA-binding domain-containing protein</fullName>
    </submittedName>
</protein>
<dbReference type="Gene3D" id="2.10.260.10">
    <property type="match status" value="1"/>
</dbReference>
<accession>A0AAW8CE14</accession>
<organism evidence="3 4">
    <name type="scientific">Phocoenobacter atlanticus subsp. atlanticus</name>
    <dbReference type="NCBI Taxonomy" id="3061285"/>
    <lineage>
        <taxon>Bacteria</taxon>
        <taxon>Pseudomonadati</taxon>
        <taxon>Pseudomonadota</taxon>
        <taxon>Gammaproteobacteria</taxon>
        <taxon>Pasteurellales</taxon>
        <taxon>Pasteurellaceae</taxon>
        <taxon>Phocoenobacter</taxon>
        <taxon>Phocoenobacter atlanticus</taxon>
    </lineage>
</organism>
<dbReference type="InterPro" id="IPR039052">
    <property type="entry name" value="Antitox_PemI-like"/>
</dbReference>
<comment type="caution">
    <text evidence="3">The sequence shown here is derived from an EMBL/GenBank/DDBJ whole genome shotgun (WGS) entry which is preliminary data.</text>
</comment>
<dbReference type="PANTHER" id="PTHR40516">
    <property type="entry name" value="ANTITOXIN CHPS-RELATED"/>
    <property type="match status" value="1"/>
</dbReference>
<sequence>MQIQIKKWGNSAAIRLPQAFLSQLNLSNNDNLDIEISDNSLVLRPVNKVKYDLKNLLNEMPNGLPRVEGWDEIPSVGLEEL</sequence>
<feature type="domain" description="SpoVT-AbrB" evidence="2">
    <location>
        <begin position="3"/>
        <end position="48"/>
    </location>
</feature>
<proteinExistence type="predicted"/>
<keyword evidence="1 3" id="KW-0238">DNA-binding</keyword>
<keyword evidence="4" id="KW-1185">Reference proteome</keyword>
<name>A0AAW8CE14_9PAST</name>
<dbReference type="GO" id="GO:0003677">
    <property type="term" value="F:DNA binding"/>
    <property type="evidence" value="ECO:0007669"/>
    <property type="project" value="UniProtKB-UniRule"/>
</dbReference>